<sequence>MLSSDQGAGLAETFRPLGEPDRLMLVVGCLGGARSASELAEASGISQALVSHHLRLLRAARLLQARRDGKRGGTASGRSTPSRTAASATRF</sequence>
<evidence type="ECO:0000256" key="2">
    <source>
        <dbReference type="ARBA" id="ARBA00023125"/>
    </source>
</evidence>
<dbReference type="NCBIfam" id="NF033788">
    <property type="entry name" value="HTH_metalloreg"/>
    <property type="match status" value="1"/>
</dbReference>
<feature type="domain" description="HTH arsR-type" evidence="5">
    <location>
        <begin position="2"/>
        <end position="91"/>
    </location>
</feature>
<evidence type="ECO:0000259" key="5">
    <source>
        <dbReference type="PROSITE" id="PS50987"/>
    </source>
</evidence>
<dbReference type="SUPFAM" id="SSF46785">
    <property type="entry name" value="Winged helix' DNA-binding domain"/>
    <property type="match status" value="1"/>
</dbReference>
<evidence type="ECO:0000256" key="4">
    <source>
        <dbReference type="SAM" id="MobiDB-lite"/>
    </source>
</evidence>
<evidence type="ECO:0000256" key="3">
    <source>
        <dbReference type="ARBA" id="ARBA00023163"/>
    </source>
</evidence>
<dbReference type="Gene3D" id="1.10.10.10">
    <property type="entry name" value="Winged helix-like DNA-binding domain superfamily/Winged helix DNA-binding domain"/>
    <property type="match status" value="1"/>
</dbReference>
<dbReference type="SMART" id="SM00418">
    <property type="entry name" value="HTH_ARSR"/>
    <property type="match status" value="1"/>
</dbReference>
<dbReference type="Proteomes" id="UP001524547">
    <property type="component" value="Unassembled WGS sequence"/>
</dbReference>
<dbReference type="PROSITE" id="PS50987">
    <property type="entry name" value="HTH_ARSR_2"/>
    <property type="match status" value="1"/>
</dbReference>
<keyword evidence="7" id="KW-1185">Reference proteome</keyword>
<gene>
    <name evidence="6" type="ORF">NFI88_00345</name>
</gene>
<feature type="region of interest" description="Disordered" evidence="4">
    <location>
        <begin position="67"/>
        <end position="91"/>
    </location>
</feature>
<keyword evidence="3" id="KW-0804">Transcription</keyword>
<dbReference type="InterPro" id="IPR001845">
    <property type="entry name" value="HTH_ArsR_DNA-bd_dom"/>
</dbReference>
<protein>
    <submittedName>
        <fullName evidence="6">Metalloregulator ArsR/SmtB family transcription factor</fullName>
    </submittedName>
</protein>
<accession>A0ABT1VSH5</accession>
<dbReference type="PRINTS" id="PR00778">
    <property type="entry name" value="HTHARSR"/>
</dbReference>
<dbReference type="InterPro" id="IPR051011">
    <property type="entry name" value="Metal_resp_trans_reg"/>
</dbReference>
<reference evidence="6 7" key="1">
    <citation type="submission" date="2022-06" db="EMBL/GenBank/DDBJ databases">
        <title>Rhizosaccharibacter gen. nov. sp. nov. KSS12, endophytic bacteria isolated from sugarcane.</title>
        <authorList>
            <person name="Pitiwittayakul N."/>
        </authorList>
    </citation>
    <scope>NUCLEOTIDE SEQUENCE [LARGE SCALE GENOMIC DNA]</scope>
    <source>
        <strain evidence="6 7">KSS12</strain>
    </source>
</reference>
<evidence type="ECO:0000256" key="1">
    <source>
        <dbReference type="ARBA" id="ARBA00023015"/>
    </source>
</evidence>
<keyword evidence="1" id="KW-0805">Transcription regulation</keyword>
<dbReference type="PANTHER" id="PTHR43132">
    <property type="entry name" value="ARSENICAL RESISTANCE OPERON REPRESSOR ARSR-RELATED"/>
    <property type="match status" value="1"/>
</dbReference>
<evidence type="ECO:0000313" key="7">
    <source>
        <dbReference type="Proteomes" id="UP001524547"/>
    </source>
</evidence>
<dbReference type="InterPro" id="IPR036388">
    <property type="entry name" value="WH-like_DNA-bd_sf"/>
</dbReference>
<evidence type="ECO:0000313" key="6">
    <source>
        <dbReference type="EMBL" id="MCQ8239287.1"/>
    </source>
</evidence>
<dbReference type="Pfam" id="PF01022">
    <property type="entry name" value="HTH_5"/>
    <property type="match status" value="1"/>
</dbReference>
<dbReference type="RefSeq" id="WP_422918034.1">
    <property type="nucleotide sequence ID" value="NZ_JAMZEJ010000001.1"/>
</dbReference>
<organism evidence="6 7">
    <name type="scientific">Rhizosaccharibacter radicis</name>
    <dbReference type="NCBI Taxonomy" id="2782605"/>
    <lineage>
        <taxon>Bacteria</taxon>
        <taxon>Pseudomonadati</taxon>
        <taxon>Pseudomonadota</taxon>
        <taxon>Alphaproteobacteria</taxon>
        <taxon>Acetobacterales</taxon>
        <taxon>Acetobacteraceae</taxon>
        <taxon>Rhizosaccharibacter</taxon>
    </lineage>
</organism>
<comment type="caution">
    <text evidence="6">The sequence shown here is derived from an EMBL/GenBank/DDBJ whole genome shotgun (WGS) entry which is preliminary data.</text>
</comment>
<name>A0ABT1VSH5_9PROT</name>
<proteinExistence type="predicted"/>
<dbReference type="PANTHER" id="PTHR43132:SF6">
    <property type="entry name" value="HTH-TYPE TRANSCRIPTIONAL REPRESSOR CZRA"/>
    <property type="match status" value="1"/>
</dbReference>
<dbReference type="EMBL" id="JAMZEJ010000001">
    <property type="protein sequence ID" value="MCQ8239287.1"/>
    <property type="molecule type" value="Genomic_DNA"/>
</dbReference>
<feature type="compositionally biased region" description="Polar residues" evidence="4">
    <location>
        <begin position="76"/>
        <end position="91"/>
    </location>
</feature>
<keyword evidence="2" id="KW-0238">DNA-binding</keyword>
<dbReference type="InterPro" id="IPR036390">
    <property type="entry name" value="WH_DNA-bd_sf"/>
</dbReference>